<dbReference type="Proteomes" id="UP000243591">
    <property type="component" value="Chromosome"/>
</dbReference>
<proteinExistence type="inferred from homology"/>
<dbReference type="OrthoDB" id="9790678at2"/>
<comment type="subunit">
    <text evidence="5">Homodimer.</text>
</comment>
<feature type="binding site" evidence="5">
    <location>
        <position position="20"/>
    </location>
    <ligand>
        <name>xanthine</name>
        <dbReference type="ChEBI" id="CHEBI:17712"/>
    </ligand>
</feature>
<comment type="similarity">
    <text evidence="5">Belongs to the purine/pyrimidine phosphoribosyltransferase family. Xpt subfamily.</text>
</comment>
<evidence type="ECO:0000256" key="3">
    <source>
        <dbReference type="ARBA" id="ARBA00022679"/>
    </source>
</evidence>
<dbReference type="STRING" id="2756.BFR44_05205"/>
<keyword evidence="1 5" id="KW-0963">Cytoplasm</keyword>
<keyword evidence="3 5" id="KW-0808">Transferase</keyword>
<reference evidence="7 9" key="1">
    <citation type="submission" date="2017-09" db="EMBL/GenBank/DDBJ databases">
        <title>Complete Genome Sequences of Two Strains of the Meat Spoilage Bacterium Brochothrix thermosphacta Isolated from Ground Chicken.</title>
        <authorList>
            <person name="Paoli G.C."/>
            <person name="Wijey C."/>
            <person name="Chen C.-Y."/>
            <person name="Nguyen L."/>
            <person name="Yan X."/>
            <person name="Irwin P.L."/>
        </authorList>
    </citation>
    <scope>NUCLEOTIDE SEQUENCE [LARGE SCALE GENOMIC DNA]</scope>
    <source>
        <strain evidence="7 9">BI</strain>
    </source>
</reference>
<comment type="function">
    <text evidence="5">Converts the preformed base xanthine, a product of nucleic acid breakdown, to xanthosine 5'-monophosphate (XMP), so it can be reused for RNA or DNA synthesis.</text>
</comment>
<feature type="binding site" evidence="5">
    <location>
        <position position="156"/>
    </location>
    <ligand>
        <name>xanthine</name>
        <dbReference type="ChEBI" id="CHEBI:17712"/>
    </ligand>
</feature>
<evidence type="ECO:0000256" key="5">
    <source>
        <dbReference type="HAMAP-Rule" id="MF_01184"/>
    </source>
</evidence>
<reference evidence="8" key="2">
    <citation type="submission" date="2018-04" db="EMBL/GenBank/DDBJ databases">
        <authorList>
            <person name="Go L.Y."/>
            <person name="Mitchell J.A."/>
        </authorList>
    </citation>
    <scope>NUCLEOTIDE SEQUENCE</scope>
    <source>
        <strain evidence="8">BSAS1 3</strain>
    </source>
</reference>
<dbReference type="RefSeq" id="WP_029092590.1">
    <property type="nucleotide sequence ID" value="NZ_CBCPIX010000002.1"/>
</dbReference>
<dbReference type="GO" id="GO:0000310">
    <property type="term" value="F:xanthine phosphoribosyltransferase activity"/>
    <property type="evidence" value="ECO:0007669"/>
    <property type="project" value="UniProtKB-UniRule"/>
</dbReference>
<dbReference type="GO" id="GO:0032265">
    <property type="term" value="P:XMP salvage"/>
    <property type="evidence" value="ECO:0007669"/>
    <property type="project" value="UniProtKB-UniRule"/>
</dbReference>
<dbReference type="GeneID" id="66536425"/>
<dbReference type="KEGG" id="bths:CNY62_10830"/>
<evidence type="ECO:0000313" key="10">
    <source>
        <dbReference type="Proteomes" id="UP000270190"/>
    </source>
</evidence>
<dbReference type="GO" id="GO:0006166">
    <property type="term" value="P:purine ribonucleoside salvage"/>
    <property type="evidence" value="ECO:0007669"/>
    <property type="project" value="UniProtKB-KW"/>
</dbReference>
<dbReference type="HAMAP" id="MF_01184">
    <property type="entry name" value="XPRTase"/>
    <property type="match status" value="1"/>
</dbReference>
<dbReference type="SUPFAM" id="SSF53271">
    <property type="entry name" value="PRTase-like"/>
    <property type="match status" value="1"/>
</dbReference>
<dbReference type="GO" id="GO:0005737">
    <property type="term" value="C:cytoplasm"/>
    <property type="evidence" value="ECO:0007669"/>
    <property type="project" value="UniProtKB-SubCell"/>
</dbReference>
<dbReference type="EMBL" id="CP023483">
    <property type="protein sequence ID" value="ATF26805.1"/>
    <property type="molecule type" value="Genomic_DNA"/>
</dbReference>
<feature type="binding site" evidence="5">
    <location>
        <position position="27"/>
    </location>
    <ligand>
        <name>xanthine</name>
        <dbReference type="ChEBI" id="CHEBI:17712"/>
    </ligand>
</feature>
<comment type="subcellular location">
    <subcellularLocation>
        <location evidence="5">Cytoplasm</location>
    </subcellularLocation>
</comment>
<dbReference type="InterPro" id="IPR050118">
    <property type="entry name" value="Pur/Pyrimidine_PRTase"/>
</dbReference>
<dbReference type="Gene3D" id="3.40.50.2020">
    <property type="match status" value="1"/>
</dbReference>
<dbReference type="InterPro" id="IPR010079">
    <property type="entry name" value="Xanthine_PRibTrfase"/>
</dbReference>
<dbReference type="CDD" id="cd06223">
    <property type="entry name" value="PRTases_typeI"/>
    <property type="match status" value="1"/>
</dbReference>
<evidence type="ECO:0000313" key="7">
    <source>
        <dbReference type="EMBL" id="ATF26805.1"/>
    </source>
</evidence>
<dbReference type="InterPro" id="IPR000836">
    <property type="entry name" value="PRTase_dom"/>
</dbReference>
<evidence type="ECO:0000313" key="9">
    <source>
        <dbReference type="Proteomes" id="UP000243591"/>
    </source>
</evidence>
<keyword evidence="2 5" id="KW-0328">Glycosyltransferase</keyword>
<keyword evidence="4 5" id="KW-0660">Purine salvage</keyword>
<dbReference type="UniPathway" id="UPA00602">
    <property type="reaction ID" value="UER00658"/>
</dbReference>
<evidence type="ECO:0000256" key="4">
    <source>
        <dbReference type="ARBA" id="ARBA00022726"/>
    </source>
</evidence>
<dbReference type="Proteomes" id="UP000270190">
    <property type="component" value="Unassembled WGS sequence"/>
</dbReference>
<dbReference type="NCBIfam" id="TIGR01744">
    <property type="entry name" value="XPRTase"/>
    <property type="match status" value="1"/>
</dbReference>
<keyword evidence="9" id="KW-1185">Reference proteome</keyword>
<dbReference type="GO" id="GO:0046110">
    <property type="term" value="P:xanthine metabolic process"/>
    <property type="evidence" value="ECO:0007669"/>
    <property type="project" value="UniProtKB-UniRule"/>
</dbReference>
<evidence type="ECO:0000256" key="2">
    <source>
        <dbReference type="ARBA" id="ARBA00022676"/>
    </source>
</evidence>
<organism evidence="7 9">
    <name type="scientific">Brochothrix thermosphacta</name>
    <name type="common">Microbacterium thermosphactum</name>
    <dbReference type="NCBI Taxonomy" id="2756"/>
    <lineage>
        <taxon>Bacteria</taxon>
        <taxon>Bacillati</taxon>
        <taxon>Bacillota</taxon>
        <taxon>Bacilli</taxon>
        <taxon>Bacillales</taxon>
        <taxon>Listeriaceae</taxon>
        <taxon>Brochothrix</taxon>
    </lineage>
</organism>
<evidence type="ECO:0000256" key="1">
    <source>
        <dbReference type="ARBA" id="ARBA00022490"/>
    </source>
</evidence>
<evidence type="ECO:0000313" key="8">
    <source>
        <dbReference type="EMBL" id="SPP27374.1"/>
    </source>
</evidence>
<dbReference type="InterPro" id="IPR029057">
    <property type="entry name" value="PRTase-like"/>
</dbReference>
<reference evidence="10" key="3">
    <citation type="submission" date="2018-04" db="EMBL/GenBank/DDBJ databases">
        <authorList>
            <person name="Illikoud N."/>
        </authorList>
    </citation>
    <scope>NUCLEOTIDE SEQUENCE [LARGE SCALE GENOMIC DNA]</scope>
</reference>
<dbReference type="PANTHER" id="PTHR43864">
    <property type="entry name" value="HYPOXANTHINE/GUANINE PHOSPHORIBOSYLTRANSFERASE"/>
    <property type="match status" value="1"/>
</dbReference>
<evidence type="ECO:0000256" key="6">
    <source>
        <dbReference type="NCBIfam" id="TIGR01744"/>
    </source>
</evidence>
<protein>
    <recommendedName>
        <fullName evidence="5 6">Xanthine phosphoribosyltransferase</fullName>
        <shortName evidence="5">XPRTase</shortName>
        <ecNumber evidence="5 6">2.4.2.22</ecNumber>
    </recommendedName>
</protein>
<gene>
    <name evidence="5 8" type="primary">xpt</name>
    <name evidence="8" type="ORF">BTBSAS_140006</name>
    <name evidence="7" type="ORF">CNY62_10830</name>
</gene>
<dbReference type="AlphaFoldDB" id="A0A1D2K871"/>
<dbReference type="PANTHER" id="PTHR43864:SF1">
    <property type="entry name" value="XANTHINE PHOSPHORIBOSYLTRANSFERASE"/>
    <property type="match status" value="1"/>
</dbReference>
<feature type="binding site" evidence="5">
    <location>
        <begin position="128"/>
        <end position="132"/>
    </location>
    <ligand>
        <name>5-phospho-alpha-D-ribose 1-diphosphate</name>
        <dbReference type="ChEBI" id="CHEBI:58017"/>
    </ligand>
</feature>
<dbReference type="EMBL" id="OUNC01000006">
    <property type="protein sequence ID" value="SPP27374.1"/>
    <property type="molecule type" value="Genomic_DNA"/>
</dbReference>
<dbReference type="EC" id="2.4.2.22" evidence="5 6"/>
<accession>A0A1D2K871</accession>
<comment type="pathway">
    <text evidence="5">Purine metabolism; XMP biosynthesis via salvage pathway; XMP from xanthine: step 1/1.</text>
</comment>
<comment type="catalytic activity">
    <reaction evidence="5">
        <text>XMP + diphosphate = xanthine + 5-phospho-alpha-D-ribose 1-diphosphate</text>
        <dbReference type="Rhea" id="RHEA:10800"/>
        <dbReference type="ChEBI" id="CHEBI:17712"/>
        <dbReference type="ChEBI" id="CHEBI:33019"/>
        <dbReference type="ChEBI" id="CHEBI:57464"/>
        <dbReference type="ChEBI" id="CHEBI:58017"/>
        <dbReference type="EC" id="2.4.2.22"/>
    </reaction>
</comment>
<dbReference type="NCBIfam" id="NF006671">
    <property type="entry name" value="PRK09219.1"/>
    <property type="match status" value="1"/>
</dbReference>
<sequence>MKQLETMILENGKVLGEDILKVDAFLNHQIDPVLMKGIGEVFAEAFKDSGITRILTLESSGIAPAVMAGLELGVPVVFGRKSKSLTLTDGLYTAEVRSYTKKTVNEIAVSKSFLNKDDVILVIDDFLANGQAALGLKSLVDQAGATLAGMGIVIEKTFQPGRGILEDQGVRMVSLARIEKFEAGKVVFAPADI</sequence>
<name>A0A1D2K871_BROTH</name>